<dbReference type="EMBL" id="LNIX01000018">
    <property type="protein sequence ID" value="OXA44940.1"/>
    <property type="molecule type" value="Genomic_DNA"/>
</dbReference>
<proteinExistence type="predicted"/>
<evidence type="ECO:0000313" key="3">
    <source>
        <dbReference type="Proteomes" id="UP000198287"/>
    </source>
</evidence>
<evidence type="ECO:0000313" key="2">
    <source>
        <dbReference type="EMBL" id="OXA44940.1"/>
    </source>
</evidence>
<keyword evidence="3" id="KW-1185">Reference proteome</keyword>
<comment type="caution">
    <text evidence="2">The sequence shown here is derived from an EMBL/GenBank/DDBJ whole genome shotgun (WGS) entry which is preliminary data.</text>
</comment>
<dbReference type="Proteomes" id="UP000198287">
    <property type="component" value="Unassembled WGS sequence"/>
</dbReference>
<reference evidence="2 3" key="1">
    <citation type="submission" date="2015-12" db="EMBL/GenBank/DDBJ databases">
        <title>The genome of Folsomia candida.</title>
        <authorList>
            <person name="Faddeeva A."/>
            <person name="Derks M.F."/>
            <person name="Anvar Y."/>
            <person name="Smit S."/>
            <person name="Van Straalen N."/>
            <person name="Roelofs D."/>
        </authorList>
    </citation>
    <scope>NUCLEOTIDE SEQUENCE [LARGE SCALE GENOMIC DNA]</scope>
    <source>
        <strain evidence="2 3">VU population</strain>
        <tissue evidence="2">Whole body</tissue>
    </source>
</reference>
<sequence>MSDKNGNPMLLHSYPPRSPQISSQLDENVGGTPGLDRHLGTFPFTDCTSADLDAILLAFSQTLISFNVDWRCKSPGKITHHDLPNLRQLRICEESDDMESCDLFNLRYVFLAGLERLMPSLSSLAIIMKDSKTWDLVWTDIFPHLDSTGERMVIPQIEELSISMVEDCDAAKIHRIQAIFPKLKKFCHFGEAENPELLPAVRFIPDPDRDPQILFVCRHDKHCRPRRDWWLDKKHAKRFCFYDYFANFENDLGYDV</sequence>
<name>A0A226DIH7_FOLCA</name>
<dbReference type="AlphaFoldDB" id="A0A226DIH7"/>
<evidence type="ECO:0000256" key="1">
    <source>
        <dbReference type="SAM" id="MobiDB-lite"/>
    </source>
</evidence>
<protein>
    <submittedName>
        <fullName evidence="2">Uncharacterized protein</fullName>
    </submittedName>
</protein>
<accession>A0A226DIH7</accession>
<gene>
    <name evidence="2" type="ORF">Fcan01_20228</name>
</gene>
<feature type="region of interest" description="Disordered" evidence="1">
    <location>
        <begin position="1"/>
        <end position="30"/>
    </location>
</feature>
<organism evidence="2 3">
    <name type="scientific">Folsomia candida</name>
    <name type="common">Springtail</name>
    <dbReference type="NCBI Taxonomy" id="158441"/>
    <lineage>
        <taxon>Eukaryota</taxon>
        <taxon>Metazoa</taxon>
        <taxon>Ecdysozoa</taxon>
        <taxon>Arthropoda</taxon>
        <taxon>Hexapoda</taxon>
        <taxon>Collembola</taxon>
        <taxon>Entomobryomorpha</taxon>
        <taxon>Isotomoidea</taxon>
        <taxon>Isotomidae</taxon>
        <taxon>Proisotominae</taxon>
        <taxon>Folsomia</taxon>
    </lineage>
</organism>